<keyword evidence="2" id="KW-0732">Signal</keyword>
<dbReference type="Gene3D" id="3.40.250.10">
    <property type="entry name" value="Rhodanese-like domain"/>
    <property type="match status" value="1"/>
</dbReference>
<evidence type="ECO:0000313" key="4">
    <source>
        <dbReference type="EMBL" id="OAX36450.1"/>
    </source>
</evidence>
<dbReference type="AlphaFoldDB" id="A0A1B7MV52"/>
<organism evidence="4 5">
    <name type="scientific">Rhizopogon vinicolor AM-OR11-026</name>
    <dbReference type="NCBI Taxonomy" id="1314800"/>
    <lineage>
        <taxon>Eukaryota</taxon>
        <taxon>Fungi</taxon>
        <taxon>Dikarya</taxon>
        <taxon>Basidiomycota</taxon>
        <taxon>Agaricomycotina</taxon>
        <taxon>Agaricomycetes</taxon>
        <taxon>Agaricomycetidae</taxon>
        <taxon>Boletales</taxon>
        <taxon>Suillineae</taxon>
        <taxon>Rhizopogonaceae</taxon>
        <taxon>Rhizopogon</taxon>
    </lineage>
</organism>
<name>A0A1B7MV52_9AGAM</name>
<gene>
    <name evidence="4" type="ORF">K503DRAFT_867578</name>
</gene>
<evidence type="ECO:0000313" key="5">
    <source>
        <dbReference type="Proteomes" id="UP000092154"/>
    </source>
</evidence>
<dbReference type="SMART" id="SM00450">
    <property type="entry name" value="RHOD"/>
    <property type="match status" value="1"/>
</dbReference>
<dbReference type="Pfam" id="PF00581">
    <property type="entry name" value="Rhodanese"/>
    <property type="match status" value="1"/>
</dbReference>
<dbReference type="InParanoid" id="A0A1B7MV52"/>
<proteinExistence type="predicted"/>
<dbReference type="EMBL" id="KV448416">
    <property type="protein sequence ID" value="OAX36450.1"/>
    <property type="molecule type" value="Genomic_DNA"/>
</dbReference>
<dbReference type="InterPro" id="IPR036873">
    <property type="entry name" value="Rhodanese-like_dom_sf"/>
</dbReference>
<protein>
    <recommendedName>
        <fullName evidence="3">Rhodanese domain-containing protein</fullName>
    </recommendedName>
</protein>
<feature type="region of interest" description="Disordered" evidence="1">
    <location>
        <begin position="363"/>
        <end position="385"/>
    </location>
</feature>
<evidence type="ECO:0000256" key="2">
    <source>
        <dbReference type="SAM" id="SignalP"/>
    </source>
</evidence>
<evidence type="ECO:0000256" key="1">
    <source>
        <dbReference type="SAM" id="MobiDB-lite"/>
    </source>
</evidence>
<feature type="signal peptide" evidence="2">
    <location>
        <begin position="1"/>
        <end position="18"/>
    </location>
</feature>
<dbReference type="SUPFAM" id="SSF52821">
    <property type="entry name" value="Rhodanese/Cell cycle control phosphatase"/>
    <property type="match status" value="1"/>
</dbReference>
<dbReference type="InterPro" id="IPR001763">
    <property type="entry name" value="Rhodanese-like_dom"/>
</dbReference>
<evidence type="ECO:0000259" key="3">
    <source>
        <dbReference type="PROSITE" id="PS50206"/>
    </source>
</evidence>
<dbReference type="STRING" id="1314800.A0A1B7MV52"/>
<dbReference type="PROSITE" id="PS50206">
    <property type="entry name" value="RHODANESE_3"/>
    <property type="match status" value="1"/>
</dbReference>
<accession>A0A1B7MV52</accession>
<reference evidence="4 5" key="1">
    <citation type="submission" date="2016-06" db="EMBL/GenBank/DDBJ databases">
        <title>Comparative genomics of the ectomycorrhizal sister species Rhizopogon vinicolor and Rhizopogon vesiculosus (Basidiomycota: Boletales) reveals a divergence of the mating type B locus.</title>
        <authorList>
            <consortium name="DOE Joint Genome Institute"/>
            <person name="Mujic A.B."/>
            <person name="Kuo A."/>
            <person name="Tritt A."/>
            <person name="Lipzen A."/>
            <person name="Chen C."/>
            <person name="Johnson J."/>
            <person name="Sharma A."/>
            <person name="Barry K."/>
            <person name="Grigoriev I.V."/>
            <person name="Spatafora J.W."/>
        </authorList>
    </citation>
    <scope>NUCLEOTIDE SEQUENCE [LARGE SCALE GENOMIC DNA]</scope>
    <source>
        <strain evidence="4 5">AM-OR11-026</strain>
    </source>
</reference>
<keyword evidence="5" id="KW-1185">Reference proteome</keyword>
<feature type="domain" description="Rhodanese" evidence="3">
    <location>
        <begin position="272"/>
        <end position="364"/>
    </location>
</feature>
<feature type="chain" id="PRO_5008597595" description="Rhodanese domain-containing protein" evidence="2">
    <location>
        <begin position="19"/>
        <end position="385"/>
    </location>
</feature>
<sequence length="385" mass="42166">MTGGDLLLLLLQIRALPAVPSTSPYITRRSDVPTTGEEEFLNSERRQHIFMSPSEPSTVILDRQLNQSILISPTRGNLPTVTNVHEEVAEILALRMITNARTVDGVRIGVHFTFSKEDDGHFLQLVTSHIHARLPSSRYLFAIATTGASHDTGADTRTSNAVAICGSDEDDVQRTVLLASSKFLERVDAVQNTNTLFTASVRHIGTSSYDAAAWWDVLSNSVRTPTDPHLPPPGSRSIDQVLSDARSKLERMTPQQAYDALHDPTYPVPTYLVDIRPAAQRAHEGEIGGSLIIERNVLEWRFDPRCEARLPIADRFDLKVIILCHEGYTSSLAAAALHELGLLNATDIVGGYAAWTAAGLPGQIRPPSTSSDEKSQLPVSSFLMM</sequence>
<dbReference type="Proteomes" id="UP000092154">
    <property type="component" value="Unassembled WGS sequence"/>
</dbReference>
<dbReference type="OrthoDB" id="566238at2759"/>